<feature type="domain" description="Acyl-CoA dehydrogenase C-terminal" evidence="2">
    <location>
        <begin position="186"/>
        <end position="317"/>
    </location>
</feature>
<dbReference type="PANTHER" id="PTHR48083:SF5">
    <property type="entry name" value="NRGC PROTEIN"/>
    <property type="match status" value="1"/>
</dbReference>
<keyword evidence="4" id="KW-1185">Reference proteome</keyword>
<dbReference type="InterPro" id="IPR050741">
    <property type="entry name" value="Acyl-CoA_dehydrogenase"/>
</dbReference>
<dbReference type="InterPro" id="IPR009100">
    <property type="entry name" value="AcylCoA_DH/oxidase_NM_dom_sf"/>
</dbReference>
<evidence type="ECO:0000259" key="2">
    <source>
        <dbReference type="Pfam" id="PF08028"/>
    </source>
</evidence>
<sequence length="340" mass="36614">MGLPKSLGGLEDNPVEALKAYEILASAEASVGWVTWNNHLACTFGRFLSEPSMKAVYGNPSHVYANSARPEGVAKTVADGYIVSGRWTLVSGCELADWFVLRCLVVSDGSPTTLGPGANLKLFFIPKAEVEIIDTWHVGGLSGTGSHDIVVKEAFVKKDYAVGFDSPVTIDNAYNRLPIGCINAAGCAALALGVLKAAIDELVAICLERVTSSKSPDLRDRATVQAAVAKSKTLLAAKRLQLHHSVEALWNDAQQGNTFTDEQLADVWAASCEAAKEARSMISEIYAVAGTVSLYKKHRIERVHRDIHAILQHGIIQPHWMNQAGMAYVGLKPTGAMFRT</sequence>
<gene>
    <name evidence="3" type="ORF">J3492_07895</name>
</gene>
<comment type="caution">
    <text evidence="3">The sequence shown here is derived from an EMBL/GenBank/DDBJ whole genome shotgun (WGS) entry which is preliminary data.</text>
</comment>
<dbReference type="SUPFAM" id="SSF47203">
    <property type="entry name" value="Acyl-CoA dehydrogenase C-terminal domain-like"/>
    <property type="match status" value="1"/>
</dbReference>
<dbReference type="Pfam" id="PF08028">
    <property type="entry name" value="Acyl-CoA_dh_2"/>
    <property type="match status" value="1"/>
</dbReference>
<evidence type="ECO:0000313" key="3">
    <source>
        <dbReference type="EMBL" id="MBO1531138.1"/>
    </source>
</evidence>
<dbReference type="PANTHER" id="PTHR48083">
    <property type="entry name" value="MEDIUM-CHAIN SPECIFIC ACYL-COA DEHYDROGENASE, MITOCHONDRIAL-RELATED"/>
    <property type="match status" value="1"/>
</dbReference>
<accession>A0ABS3NP77</accession>
<dbReference type="InterPro" id="IPR046373">
    <property type="entry name" value="Acyl-CoA_Oxase/DH_mid-dom_sf"/>
</dbReference>
<dbReference type="Gene3D" id="1.10.540.10">
    <property type="entry name" value="Acyl-CoA dehydrogenase/oxidase, N-terminal domain"/>
    <property type="match status" value="1"/>
</dbReference>
<dbReference type="RefSeq" id="WP_207991260.1">
    <property type="nucleotide sequence ID" value="NZ_JAGBKM010000012.1"/>
</dbReference>
<organism evidence="3 4">
    <name type="scientific">Psychrobacter coccoides</name>
    <dbReference type="NCBI Taxonomy" id="2818440"/>
    <lineage>
        <taxon>Bacteria</taxon>
        <taxon>Pseudomonadati</taxon>
        <taxon>Pseudomonadota</taxon>
        <taxon>Gammaproteobacteria</taxon>
        <taxon>Moraxellales</taxon>
        <taxon>Moraxellaceae</taxon>
        <taxon>Psychrobacter</taxon>
    </lineage>
</organism>
<dbReference type="Gene3D" id="2.40.110.10">
    <property type="entry name" value="Butyryl-CoA Dehydrogenase, subunit A, domain 2"/>
    <property type="match status" value="1"/>
</dbReference>
<dbReference type="InterPro" id="IPR036250">
    <property type="entry name" value="AcylCo_DH-like_C"/>
</dbReference>
<protein>
    <recommendedName>
        <fullName evidence="2">Acyl-CoA dehydrogenase C-terminal domain-containing protein</fullName>
    </recommendedName>
</protein>
<evidence type="ECO:0000313" key="4">
    <source>
        <dbReference type="Proteomes" id="UP000664554"/>
    </source>
</evidence>
<name>A0ABS3NP77_9GAMM</name>
<proteinExistence type="predicted"/>
<dbReference type="SUPFAM" id="SSF56645">
    <property type="entry name" value="Acyl-CoA dehydrogenase NM domain-like"/>
    <property type="match status" value="1"/>
</dbReference>
<dbReference type="InterPro" id="IPR037069">
    <property type="entry name" value="AcylCoA_DH/ox_N_sf"/>
</dbReference>
<evidence type="ECO:0000256" key="1">
    <source>
        <dbReference type="ARBA" id="ARBA00023002"/>
    </source>
</evidence>
<dbReference type="Proteomes" id="UP000664554">
    <property type="component" value="Unassembled WGS sequence"/>
</dbReference>
<reference evidence="3 4" key="1">
    <citation type="submission" date="2021-03" db="EMBL/GenBank/DDBJ databases">
        <authorList>
            <person name="Shang D.-D."/>
            <person name="Du Z.-J."/>
            <person name="Chen G.-J."/>
        </authorList>
    </citation>
    <scope>NUCLEOTIDE SEQUENCE [LARGE SCALE GENOMIC DNA]</scope>
    <source>
        <strain evidence="3 4">F1192</strain>
    </source>
</reference>
<dbReference type="EMBL" id="JAGBKM010000012">
    <property type="protein sequence ID" value="MBO1531138.1"/>
    <property type="molecule type" value="Genomic_DNA"/>
</dbReference>
<dbReference type="InterPro" id="IPR013107">
    <property type="entry name" value="Acyl-CoA_DH_C"/>
</dbReference>
<dbReference type="Gene3D" id="1.20.140.10">
    <property type="entry name" value="Butyryl-CoA Dehydrogenase, subunit A, domain 3"/>
    <property type="match status" value="1"/>
</dbReference>
<keyword evidence="1" id="KW-0560">Oxidoreductase</keyword>